<dbReference type="SUPFAM" id="SSF55874">
    <property type="entry name" value="ATPase domain of HSP90 chaperone/DNA topoisomerase II/histidine kinase"/>
    <property type="match status" value="1"/>
</dbReference>
<dbReference type="InterPro" id="IPR036097">
    <property type="entry name" value="HisK_dim/P_sf"/>
</dbReference>
<evidence type="ECO:0000256" key="2">
    <source>
        <dbReference type="ARBA" id="ARBA00012438"/>
    </source>
</evidence>
<dbReference type="SMART" id="SM00388">
    <property type="entry name" value="HisKA"/>
    <property type="match status" value="1"/>
</dbReference>
<dbReference type="PRINTS" id="PR00344">
    <property type="entry name" value="BCTRLSENSOR"/>
</dbReference>
<dbReference type="GO" id="GO:0000156">
    <property type="term" value="F:phosphorelay response regulator activity"/>
    <property type="evidence" value="ECO:0007669"/>
    <property type="project" value="TreeGrafter"/>
</dbReference>
<dbReference type="InterPro" id="IPR003594">
    <property type="entry name" value="HATPase_dom"/>
</dbReference>
<evidence type="ECO:0000313" key="11">
    <source>
        <dbReference type="Proteomes" id="UP000282656"/>
    </source>
</evidence>
<dbReference type="GO" id="GO:0007234">
    <property type="term" value="P:osmosensory signaling via phosphorelay pathway"/>
    <property type="evidence" value="ECO:0007669"/>
    <property type="project" value="TreeGrafter"/>
</dbReference>
<evidence type="ECO:0000259" key="9">
    <source>
        <dbReference type="PROSITE" id="PS50109"/>
    </source>
</evidence>
<dbReference type="EC" id="2.7.13.3" evidence="2"/>
<keyword evidence="3" id="KW-0597">Phosphoprotein</keyword>
<evidence type="ECO:0000256" key="1">
    <source>
        <dbReference type="ARBA" id="ARBA00000085"/>
    </source>
</evidence>
<proteinExistence type="predicted"/>
<evidence type="ECO:0000313" key="10">
    <source>
        <dbReference type="EMBL" id="RKH69547.1"/>
    </source>
</evidence>
<evidence type="ECO:0000256" key="3">
    <source>
        <dbReference type="ARBA" id="ARBA00022553"/>
    </source>
</evidence>
<keyword evidence="8" id="KW-0902">Two-component regulatory system</keyword>
<dbReference type="Gene3D" id="1.10.287.130">
    <property type="match status" value="1"/>
</dbReference>
<accession>A0A3A8QLY2</accession>
<protein>
    <recommendedName>
        <fullName evidence="2">histidine kinase</fullName>
        <ecNumber evidence="2">2.7.13.3</ecNumber>
    </recommendedName>
</protein>
<dbReference type="Pfam" id="PF00512">
    <property type="entry name" value="HisKA"/>
    <property type="match status" value="1"/>
</dbReference>
<dbReference type="InterPro" id="IPR050351">
    <property type="entry name" value="BphY/WalK/GraS-like"/>
</dbReference>
<organism evidence="10 11">
    <name type="scientific">Corallococcus interemptor</name>
    <dbReference type="NCBI Taxonomy" id="2316720"/>
    <lineage>
        <taxon>Bacteria</taxon>
        <taxon>Pseudomonadati</taxon>
        <taxon>Myxococcota</taxon>
        <taxon>Myxococcia</taxon>
        <taxon>Myxococcales</taxon>
        <taxon>Cystobacterineae</taxon>
        <taxon>Myxococcaceae</taxon>
        <taxon>Corallococcus</taxon>
    </lineage>
</organism>
<dbReference type="SMART" id="SM00387">
    <property type="entry name" value="HATPase_c"/>
    <property type="match status" value="1"/>
</dbReference>
<evidence type="ECO:0000256" key="4">
    <source>
        <dbReference type="ARBA" id="ARBA00022679"/>
    </source>
</evidence>
<dbReference type="Proteomes" id="UP000282656">
    <property type="component" value="Unassembled WGS sequence"/>
</dbReference>
<dbReference type="CDD" id="cd00082">
    <property type="entry name" value="HisKA"/>
    <property type="match status" value="1"/>
</dbReference>
<dbReference type="InterPro" id="IPR004358">
    <property type="entry name" value="Sig_transdc_His_kin-like_C"/>
</dbReference>
<dbReference type="AlphaFoldDB" id="A0A3A8QLY2"/>
<dbReference type="PANTHER" id="PTHR42878">
    <property type="entry name" value="TWO-COMPONENT HISTIDINE KINASE"/>
    <property type="match status" value="1"/>
</dbReference>
<feature type="domain" description="Histidine kinase" evidence="9">
    <location>
        <begin position="229"/>
        <end position="442"/>
    </location>
</feature>
<comment type="caution">
    <text evidence="10">The sequence shown here is derived from an EMBL/GenBank/DDBJ whole genome shotgun (WGS) entry which is preliminary data.</text>
</comment>
<keyword evidence="5" id="KW-0547">Nucleotide-binding</keyword>
<evidence type="ECO:0000256" key="5">
    <source>
        <dbReference type="ARBA" id="ARBA00022741"/>
    </source>
</evidence>
<dbReference type="InterPro" id="IPR036890">
    <property type="entry name" value="HATPase_C_sf"/>
</dbReference>
<reference evidence="11" key="1">
    <citation type="submission" date="2018-09" db="EMBL/GenBank/DDBJ databases">
        <authorList>
            <person name="Livingstone P.G."/>
            <person name="Whitworth D.E."/>
        </authorList>
    </citation>
    <scope>NUCLEOTIDE SEQUENCE [LARGE SCALE GENOMIC DNA]</scope>
    <source>
        <strain evidence="11">AB047A</strain>
    </source>
</reference>
<dbReference type="Gene3D" id="3.30.565.10">
    <property type="entry name" value="Histidine kinase-like ATPase, C-terminal domain"/>
    <property type="match status" value="1"/>
</dbReference>
<gene>
    <name evidence="10" type="ORF">D7X96_14775</name>
</gene>
<dbReference type="GO" id="GO:0000155">
    <property type="term" value="F:phosphorelay sensor kinase activity"/>
    <property type="evidence" value="ECO:0007669"/>
    <property type="project" value="InterPro"/>
</dbReference>
<dbReference type="PROSITE" id="PS50109">
    <property type="entry name" value="HIS_KIN"/>
    <property type="match status" value="1"/>
</dbReference>
<keyword evidence="4" id="KW-0808">Transferase</keyword>
<evidence type="ECO:0000256" key="6">
    <source>
        <dbReference type="ARBA" id="ARBA00022777"/>
    </source>
</evidence>
<name>A0A3A8QLY2_9BACT</name>
<dbReference type="InterPro" id="IPR005467">
    <property type="entry name" value="His_kinase_dom"/>
</dbReference>
<dbReference type="GO" id="GO:0005524">
    <property type="term" value="F:ATP binding"/>
    <property type="evidence" value="ECO:0007669"/>
    <property type="project" value="UniProtKB-KW"/>
</dbReference>
<dbReference type="SUPFAM" id="SSF47384">
    <property type="entry name" value="Homodimeric domain of signal transducing histidine kinase"/>
    <property type="match status" value="1"/>
</dbReference>
<evidence type="ECO:0000256" key="7">
    <source>
        <dbReference type="ARBA" id="ARBA00022840"/>
    </source>
</evidence>
<dbReference type="EMBL" id="RAWM01000032">
    <property type="protein sequence ID" value="RKH69547.1"/>
    <property type="molecule type" value="Genomic_DNA"/>
</dbReference>
<dbReference type="GO" id="GO:0030295">
    <property type="term" value="F:protein kinase activator activity"/>
    <property type="evidence" value="ECO:0007669"/>
    <property type="project" value="TreeGrafter"/>
</dbReference>
<keyword evidence="11" id="KW-1185">Reference proteome</keyword>
<dbReference type="PANTHER" id="PTHR42878:SF7">
    <property type="entry name" value="SENSOR HISTIDINE KINASE GLRK"/>
    <property type="match status" value="1"/>
</dbReference>
<comment type="catalytic activity">
    <reaction evidence="1">
        <text>ATP + protein L-histidine = ADP + protein N-phospho-L-histidine.</text>
        <dbReference type="EC" id="2.7.13.3"/>
    </reaction>
</comment>
<evidence type="ECO:0000256" key="8">
    <source>
        <dbReference type="ARBA" id="ARBA00023012"/>
    </source>
</evidence>
<keyword evidence="6 10" id="KW-0418">Kinase</keyword>
<sequence>MLALAFTAVVCSFVAASFVVQRASAQIGDLSEGIIFNSGPSIEHLAQIRRAVLEAELSLERYLHEPGNRQEAARTLEVDLTRLKDAARAYLDLPPVPGEEPLRLDIQASWLQFEQRVQKARSLADAPRDTNAAAAVGRDIVVARQHFLELVTRAIEHDAIYGRTLAANILETRQNTRRLATALNVVCGTVAVLMAWLLHRQARTRRALFDAHARFLRERAAELEHFAGRVAHDIRNPLSAARMASELAIRRSDEGPVAQSIRRIIRSLQRADAITGALLEFARSGAKPDPGARTAPCEAIADTMDGFSAEAEHARIEFHVEPIPEVLVTCGSGVYLSLLGNLLRNAVKYMGDATTRRITVRVTTGKGTFVRTEVIDTGPGIAPELLPSLFEPYFRGATDGAEGLGLGLATVKRLAEGHGGRVGVTSEPGRGSTFWFELPRAGPAWELGAEDGKLAAGTPGPDVTQLQ</sequence>
<dbReference type="Pfam" id="PF02518">
    <property type="entry name" value="HATPase_c"/>
    <property type="match status" value="1"/>
</dbReference>
<keyword evidence="7" id="KW-0067">ATP-binding</keyword>
<dbReference type="InterPro" id="IPR003661">
    <property type="entry name" value="HisK_dim/P_dom"/>
</dbReference>